<sequence>MWTDKGSAELAELKQWVAHQYAILGEHRKLHAQKQSIASLLHELLQLDKTPLAALETRILQDRHEEDYTVRTLIFQSQSGVFIPANLYIPAGLGPFPAILNSHGHWDGGKAGDIVQQTAQRLVRAGYVVLCIDAWGAGERGSQGKEEYHGGNLGASLLGIGTSLLALQLIDNKQAVNLLCSLPFVDENRIGAVGASGGGNQTLWITAYDERIKAAVSVVSVGTFEGYLLQRNCVCELLPKGLSVLEAKDVLSSIGPRFVHVLAASKEDIPAFQPAQMLRAYEEARAEQEANGGIPYVSYKLFDEGHHFSIAMQEEALHFFNEKLGVNEAKTKGAYNRTAPEALRATALLDGSFAPLGTVDYVQHRQDQSLTYLKSKVKLSEDLLLTELHQSLAIDENLDIFEVENTWGQTSGWEQSSLTVKGGRTLHALIKNGNSSLPAQLIVPAGGIASVSEEEMASFVQYEGAVVLMDAFGMRAQQTAHMAVLDDGLPMFHSLSRTLLWLGETLMGRWVSDIRIVVNFLRGKRLAPIRLLANRETAVSALCYQALYRDADALALTELPLSLMPQQAHSSSNPLNMAAPIPGILSWGDVSMLRALIDVPITIKLPIDSAGHALTNKQIDDFADWVSVLRNKIAK</sequence>
<proteinExistence type="predicted"/>
<evidence type="ECO:0000313" key="2">
    <source>
        <dbReference type="EMBL" id="TDS17528.1"/>
    </source>
</evidence>
<dbReference type="AlphaFoldDB" id="A0A4V3E2K2"/>
<dbReference type="EMBL" id="SNZV01000001">
    <property type="protein sequence ID" value="TDS17528.1"/>
    <property type="molecule type" value="Genomic_DNA"/>
</dbReference>
<dbReference type="SUPFAM" id="SSF53474">
    <property type="entry name" value="alpha/beta-Hydrolases"/>
    <property type="match status" value="1"/>
</dbReference>
<dbReference type="InterPro" id="IPR008391">
    <property type="entry name" value="AXE1_dom"/>
</dbReference>
<protein>
    <submittedName>
        <fullName evidence="2">Acetyl xylan esterase AXE1</fullName>
    </submittedName>
</protein>
<keyword evidence="3" id="KW-1185">Reference proteome</keyword>
<dbReference type="PANTHER" id="PTHR22946:SF8">
    <property type="entry name" value="ACETYL XYLAN ESTERASE DOMAIN-CONTAINING PROTEIN"/>
    <property type="match status" value="1"/>
</dbReference>
<dbReference type="Gene3D" id="3.40.50.1820">
    <property type="entry name" value="alpha/beta hydrolase"/>
    <property type="match status" value="1"/>
</dbReference>
<dbReference type="PANTHER" id="PTHR22946">
    <property type="entry name" value="DIENELACTONE HYDROLASE DOMAIN-CONTAINING PROTEIN-RELATED"/>
    <property type="match status" value="1"/>
</dbReference>
<dbReference type="RefSeq" id="WP_166637752.1">
    <property type="nucleotide sequence ID" value="NZ_SNZV01000001.1"/>
</dbReference>
<evidence type="ECO:0000259" key="1">
    <source>
        <dbReference type="Pfam" id="PF05448"/>
    </source>
</evidence>
<dbReference type="Pfam" id="PF05448">
    <property type="entry name" value="AXE1"/>
    <property type="match status" value="1"/>
</dbReference>
<dbReference type="InterPro" id="IPR029058">
    <property type="entry name" value="AB_hydrolase_fold"/>
</dbReference>
<accession>A0A4V3E2K2</accession>
<dbReference type="InterPro" id="IPR050261">
    <property type="entry name" value="FrsA_esterase"/>
</dbReference>
<dbReference type="Proteomes" id="UP000294752">
    <property type="component" value="Unassembled WGS sequence"/>
</dbReference>
<feature type="domain" description="Acetyl xylan esterase" evidence="1">
    <location>
        <begin position="62"/>
        <end position="219"/>
    </location>
</feature>
<reference evidence="2 3" key="1">
    <citation type="submission" date="2019-03" db="EMBL/GenBank/DDBJ databases">
        <title>Genomic Encyclopedia of Type Strains, Phase III (KMG-III): the genomes of soil and plant-associated and newly described type strains.</title>
        <authorList>
            <person name="Whitman W."/>
        </authorList>
    </citation>
    <scope>NUCLEOTIDE SEQUENCE [LARGE SCALE GENOMIC DNA]</scope>
    <source>
        <strain evidence="2 3">CGMCC 1.12801</strain>
    </source>
</reference>
<name>A0A4V3E2K2_9SPHI</name>
<organism evidence="2 3">
    <name type="scientific">Sphingobacterium paludis</name>
    <dbReference type="NCBI Taxonomy" id="1476465"/>
    <lineage>
        <taxon>Bacteria</taxon>
        <taxon>Pseudomonadati</taxon>
        <taxon>Bacteroidota</taxon>
        <taxon>Sphingobacteriia</taxon>
        <taxon>Sphingobacteriales</taxon>
        <taxon>Sphingobacteriaceae</taxon>
        <taxon>Sphingobacterium</taxon>
    </lineage>
</organism>
<evidence type="ECO:0000313" key="3">
    <source>
        <dbReference type="Proteomes" id="UP000294752"/>
    </source>
</evidence>
<comment type="caution">
    <text evidence="2">The sequence shown here is derived from an EMBL/GenBank/DDBJ whole genome shotgun (WGS) entry which is preliminary data.</text>
</comment>
<gene>
    <name evidence="2" type="ORF">B0I21_101395</name>
</gene>